<accession>A0A1B1B3J5</accession>
<dbReference type="SUPFAM" id="SSF51126">
    <property type="entry name" value="Pectin lyase-like"/>
    <property type="match status" value="1"/>
</dbReference>
<gene>
    <name evidence="1" type="ORF">AVL59_30695</name>
</gene>
<reference evidence="1 2" key="1">
    <citation type="submission" date="2016-06" db="EMBL/GenBank/DDBJ databases">
        <title>Complete genome sequence of Streptomyces griseochromogenes ATCC 14511, the Blasticidin S producer.</title>
        <authorList>
            <person name="Wu L."/>
        </authorList>
    </citation>
    <scope>NUCLEOTIDE SEQUENCE [LARGE SCALE GENOMIC DNA]</scope>
    <source>
        <strain evidence="1 2">ATCC 14511</strain>
    </source>
</reference>
<proteinExistence type="predicted"/>
<evidence type="ECO:0000313" key="1">
    <source>
        <dbReference type="EMBL" id="ANP53322.1"/>
    </source>
</evidence>
<dbReference type="InterPro" id="IPR011050">
    <property type="entry name" value="Pectin_lyase_fold/virulence"/>
</dbReference>
<dbReference type="Gene3D" id="2.160.20.10">
    <property type="entry name" value="Single-stranded right-handed beta-helix, Pectin lyase-like"/>
    <property type="match status" value="2"/>
</dbReference>
<dbReference type="EMBL" id="CP016279">
    <property type="protein sequence ID" value="ANP53322.1"/>
    <property type="molecule type" value="Genomic_DNA"/>
</dbReference>
<name>A0A1B1B3J5_9ACTN</name>
<sequence>MKGALQTSEKLGTRGVLVVLSVLATLGAMVGIAPAAHAASTLVVPRDYRTIQAAVDAAASGDTILVQGGTYTEQVVVSGKDLKLKGVGNGSPVIKSPAQLTPFAQDVRHGVPVTSVVRIAHGAHVRMSGFTVTGPVPCGQLASGITALQSSSLDLSQSRVIDMLPAPSCPADQAFGRGVTIGLPDFIQVDGAAGSTASGRITRVVVTRYQTDGFNFNGPSEGTPSRVIAKNNVVTGGAQIPAVQAGIVVGGAVATVTGNLVSHAVCTFPGCGGDPINEFQSSGIGAIGTASGTQISHNQVSDADIGIYQVFSPNCCQIRHNRLIDNRFFGIAIQDGDGTTAHNVISGGQVGIGVIADAVDTTGILRHDRIRRTSVAPVREIQCCGFKATAVVKPD</sequence>
<dbReference type="Proteomes" id="UP000092659">
    <property type="component" value="Chromosome"/>
</dbReference>
<organism evidence="1 2">
    <name type="scientific">Streptomyces griseochromogenes</name>
    <dbReference type="NCBI Taxonomy" id="68214"/>
    <lineage>
        <taxon>Bacteria</taxon>
        <taxon>Bacillati</taxon>
        <taxon>Actinomycetota</taxon>
        <taxon>Actinomycetes</taxon>
        <taxon>Kitasatosporales</taxon>
        <taxon>Streptomycetaceae</taxon>
        <taxon>Streptomyces</taxon>
    </lineage>
</organism>
<dbReference type="AlphaFoldDB" id="A0A1B1B3J5"/>
<dbReference type="KEGG" id="sgs:AVL59_30695"/>
<evidence type="ECO:0000313" key="2">
    <source>
        <dbReference type="Proteomes" id="UP000092659"/>
    </source>
</evidence>
<dbReference type="InterPro" id="IPR012334">
    <property type="entry name" value="Pectin_lyas_fold"/>
</dbReference>
<protein>
    <submittedName>
        <fullName evidence="1">Uncharacterized protein</fullName>
    </submittedName>
</protein>